<dbReference type="InterPro" id="IPR050268">
    <property type="entry name" value="NADH-dep_flavin_reductase"/>
</dbReference>
<keyword evidence="1" id="KW-0560">Oxidoreductase</keyword>
<dbReference type="GO" id="GO:0010181">
    <property type="term" value="F:FMN binding"/>
    <property type="evidence" value="ECO:0007669"/>
    <property type="project" value="InterPro"/>
</dbReference>
<feature type="domain" description="Flavin reductase like" evidence="2">
    <location>
        <begin position="18"/>
        <end position="163"/>
    </location>
</feature>
<organism evidence="3 4">
    <name type="scientific">Herbidospora galbida</name>
    <dbReference type="NCBI Taxonomy" id="2575442"/>
    <lineage>
        <taxon>Bacteria</taxon>
        <taxon>Bacillati</taxon>
        <taxon>Actinomycetota</taxon>
        <taxon>Actinomycetes</taxon>
        <taxon>Streptosporangiales</taxon>
        <taxon>Streptosporangiaceae</taxon>
        <taxon>Herbidospora</taxon>
    </lineage>
</organism>
<dbReference type="GO" id="GO:0042602">
    <property type="term" value="F:riboflavin reductase (NADPH) activity"/>
    <property type="evidence" value="ECO:0007669"/>
    <property type="project" value="TreeGrafter"/>
</dbReference>
<evidence type="ECO:0000313" key="3">
    <source>
        <dbReference type="EMBL" id="TKK87210.1"/>
    </source>
</evidence>
<dbReference type="PANTHER" id="PTHR30466">
    <property type="entry name" value="FLAVIN REDUCTASE"/>
    <property type="match status" value="1"/>
</dbReference>
<proteinExistence type="predicted"/>
<name>A0A4U3MEN0_9ACTN</name>
<gene>
    <name evidence="3" type="ORF">FDA94_19045</name>
</gene>
<keyword evidence="4" id="KW-1185">Reference proteome</keyword>
<dbReference type="EMBL" id="SZQA01000017">
    <property type="protein sequence ID" value="TKK87210.1"/>
    <property type="molecule type" value="Genomic_DNA"/>
</dbReference>
<dbReference type="SMART" id="SM00903">
    <property type="entry name" value="Flavin_Reduct"/>
    <property type="match status" value="1"/>
</dbReference>
<dbReference type="Pfam" id="PF01613">
    <property type="entry name" value="Flavin_Reduct"/>
    <property type="match status" value="1"/>
</dbReference>
<dbReference type="InterPro" id="IPR012349">
    <property type="entry name" value="Split_barrel_FMN-bd"/>
</dbReference>
<evidence type="ECO:0000313" key="4">
    <source>
        <dbReference type="Proteomes" id="UP000308705"/>
    </source>
</evidence>
<dbReference type="OrthoDB" id="9792858at2"/>
<evidence type="ECO:0000256" key="1">
    <source>
        <dbReference type="ARBA" id="ARBA00023002"/>
    </source>
</evidence>
<sequence>MTETVGDLTLTDAFRGFMSTYFTGVSIVTSIDREGRPHGLTCNSLASVTLRPPTLLVCLDRHSGTLDAVLSRSAFAVNLLNEDGRGAAEAFSTATPARFTQVAWRRSPGSGLPVLISAAYASAECEVVTTTAVGDHMVVYGRVVAVRADAARPLLYGMRTFTTLGEKA</sequence>
<dbReference type="PANTHER" id="PTHR30466:SF1">
    <property type="entry name" value="FMN REDUCTASE (NADH) RUTF"/>
    <property type="match status" value="1"/>
</dbReference>
<dbReference type="InterPro" id="IPR002563">
    <property type="entry name" value="Flavin_Rdtase-like_dom"/>
</dbReference>
<dbReference type="AlphaFoldDB" id="A0A4U3MEN0"/>
<accession>A0A4U3MEN0</accession>
<protein>
    <submittedName>
        <fullName evidence="3">Flavin reductase family protein</fullName>
    </submittedName>
</protein>
<dbReference type="RefSeq" id="WP_137248407.1">
    <property type="nucleotide sequence ID" value="NZ_SZQA01000017.1"/>
</dbReference>
<dbReference type="SUPFAM" id="SSF50475">
    <property type="entry name" value="FMN-binding split barrel"/>
    <property type="match status" value="1"/>
</dbReference>
<dbReference type="Gene3D" id="2.30.110.10">
    <property type="entry name" value="Electron Transport, Fmn-binding Protein, Chain A"/>
    <property type="match status" value="1"/>
</dbReference>
<dbReference type="Proteomes" id="UP000308705">
    <property type="component" value="Unassembled WGS sequence"/>
</dbReference>
<evidence type="ECO:0000259" key="2">
    <source>
        <dbReference type="SMART" id="SM00903"/>
    </source>
</evidence>
<comment type="caution">
    <text evidence="3">The sequence shown here is derived from an EMBL/GenBank/DDBJ whole genome shotgun (WGS) entry which is preliminary data.</text>
</comment>
<reference evidence="3 4" key="1">
    <citation type="submission" date="2019-04" db="EMBL/GenBank/DDBJ databases">
        <title>Herbidospora sp. NEAU-GS14.nov., a novel actinomycete isolated from soil.</title>
        <authorList>
            <person name="Han L."/>
        </authorList>
    </citation>
    <scope>NUCLEOTIDE SEQUENCE [LARGE SCALE GENOMIC DNA]</scope>
    <source>
        <strain evidence="3 4">NEAU-GS14</strain>
    </source>
</reference>